<dbReference type="InterPro" id="IPR027417">
    <property type="entry name" value="P-loop_NTPase"/>
</dbReference>
<dbReference type="Gene3D" id="3.40.50.300">
    <property type="entry name" value="P-loop containing nucleotide triphosphate hydrolases"/>
    <property type="match status" value="1"/>
</dbReference>
<reference evidence="1 2" key="1">
    <citation type="submission" date="2022-06" db="EMBL/GenBank/DDBJ databases">
        <title>Genomic Encyclopedia of Archaeal and Bacterial Type Strains, Phase II (KMG-II): from individual species to whole genera.</title>
        <authorList>
            <person name="Goeker M."/>
        </authorList>
    </citation>
    <scope>NUCLEOTIDE SEQUENCE [LARGE SCALE GENOMIC DNA]</scope>
    <source>
        <strain evidence="1 2">DSM 44255</strain>
    </source>
</reference>
<evidence type="ECO:0000313" key="1">
    <source>
        <dbReference type="EMBL" id="MCP2269371.1"/>
    </source>
</evidence>
<comment type="caution">
    <text evidence="1">The sequence shown here is derived from an EMBL/GenBank/DDBJ whole genome shotgun (WGS) entry which is preliminary data.</text>
</comment>
<dbReference type="Proteomes" id="UP001205185">
    <property type="component" value="Unassembled WGS sequence"/>
</dbReference>
<gene>
    <name evidence="1" type="ORF">LV75_001859</name>
</gene>
<protein>
    <submittedName>
        <fullName evidence="1">AAA ATPase domain-containing protein</fullName>
    </submittedName>
</protein>
<dbReference type="InterPro" id="IPR011990">
    <property type="entry name" value="TPR-like_helical_dom_sf"/>
</dbReference>
<dbReference type="SUPFAM" id="SSF48452">
    <property type="entry name" value="TPR-like"/>
    <property type="match status" value="1"/>
</dbReference>
<dbReference type="RefSeq" id="WP_253886370.1">
    <property type="nucleotide sequence ID" value="NZ_BAAAVB010000004.1"/>
</dbReference>
<dbReference type="Gene3D" id="1.25.40.10">
    <property type="entry name" value="Tetratricopeptide repeat domain"/>
    <property type="match status" value="2"/>
</dbReference>
<accession>A0ABT1IAJ2</accession>
<name>A0ABT1IAJ2_9PSEU</name>
<organism evidence="1 2">
    <name type="scientific">Actinokineospora diospyrosa</name>
    <dbReference type="NCBI Taxonomy" id="103728"/>
    <lineage>
        <taxon>Bacteria</taxon>
        <taxon>Bacillati</taxon>
        <taxon>Actinomycetota</taxon>
        <taxon>Actinomycetes</taxon>
        <taxon>Pseudonocardiales</taxon>
        <taxon>Pseudonocardiaceae</taxon>
        <taxon>Actinokineospora</taxon>
    </lineage>
</organism>
<proteinExistence type="predicted"/>
<keyword evidence="2" id="KW-1185">Reference proteome</keyword>
<dbReference type="EMBL" id="JAMTCO010000004">
    <property type="protein sequence ID" value="MCP2269371.1"/>
    <property type="molecule type" value="Genomic_DNA"/>
</dbReference>
<evidence type="ECO:0000313" key="2">
    <source>
        <dbReference type="Proteomes" id="UP001205185"/>
    </source>
</evidence>
<sequence>MVEDSYRQYIEPGAAGAAGPYSTATVHNHYGRRGYGLEEFPRPSSPGNAWLMAQPSRLLDARAQVVGFLGRQTELAQLADWRDARDANRSVLLLHAPGGQGKSRLAAEFAERSRDPRLPNAERWRVSQARLDGGAVRRVSEKDEPVGAGAMLIVDYADRWAHDELAALLAEPALNRAGPTRILLIGRTVRWFAAMRAALAEQRTWAGDLLLPPLRDERQAMFAAALDRFSAPDLYDLDTVPATVPLTHPDFGLALTVQMAALVAVDAQHRGTRAPTTPHELSAYLLDREYQAWQRLFDAGGQGQDYTTRPAVMAKAVFTAVLTGAVSHKTGASAVRELDLPGHPQELLLDHRFCYPPTDRSLVLEPLYPDRLAEDFLALLTPGHDISAYDPDPWTLDVPASLLRESTGLRTTIVSRAMTFLAAAAERWPHIGEKTLYPLLRHDPHLAVEAGNAALVALASIPDLPFEVLQQVDKELPLDHHIDLDVGAAAITDVLAPLLLDQAQDPAVRVSLHGYYSSRLAAAGRHHEALEQSLLAAPLVEELLAADRATHLPIIAIQLGNHAIRLAQAGRNQEAATTSRRSVDYYGELAATDNTWLPEAVRVMSNHAARLATLSQHEEAARFSLRAVHLREELVRQDRAAHLPGLAVSVLSHARRLAELRRLAEALVYSGLAVDHLTELVDADRATHLPELIIALGIHGERLGELGRREEALALSRRAFDLAESLVEANHDAYLPLLLAAADRHASDLTLLGRVHEAIPVSQRNVELAEELVGINRSGELHRVVRAFTTHATRLALTGHREPALEHAQRAVAVSEEISPLELAGALLGHTAVRILLTTDLAQAESDATRALTIYRKLGSSEPAAFADHVRMAETFLAKTRALLNRDQRGER</sequence>